<feature type="compositionally biased region" description="Gly residues" evidence="1">
    <location>
        <begin position="71"/>
        <end position="106"/>
    </location>
</feature>
<protein>
    <submittedName>
        <fullName evidence="2">Uncharacterized protein</fullName>
    </submittedName>
</protein>
<reference evidence="2 3" key="1">
    <citation type="submission" date="2018-08" db="EMBL/GenBank/DDBJ databases">
        <title>Lysobacter sp. zong2l5, whole genome shotgun sequence.</title>
        <authorList>
            <person name="Zhang X."/>
            <person name="Feng G."/>
            <person name="Zhu H."/>
        </authorList>
    </citation>
    <scope>NUCLEOTIDE SEQUENCE [LARGE SCALE GENOMIC DNA]</scope>
    <source>
        <strain evidence="3">zong2l5</strain>
    </source>
</reference>
<organism evidence="2 3">
    <name type="scientific">Lysobacter silvisoli</name>
    <dbReference type="NCBI Taxonomy" id="2293254"/>
    <lineage>
        <taxon>Bacteria</taxon>
        <taxon>Pseudomonadati</taxon>
        <taxon>Pseudomonadota</taxon>
        <taxon>Gammaproteobacteria</taxon>
        <taxon>Lysobacterales</taxon>
        <taxon>Lysobacteraceae</taxon>
        <taxon>Lysobacter</taxon>
    </lineage>
</organism>
<evidence type="ECO:0000313" key="2">
    <source>
        <dbReference type="EMBL" id="RDZ28219.1"/>
    </source>
</evidence>
<dbReference type="Proteomes" id="UP000264492">
    <property type="component" value="Unassembled WGS sequence"/>
</dbReference>
<proteinExistence type="predicted"/>
<dbReference type="AlphaFoldDB" id="A0A371K2Q9"/>
<evidence type="ECO:0000313" key="3">
    <source>
        <dbReference type="Proteomes" id="UP000264492"/>
    </source>
</evidence>
<feature type="region of interest" description="Disordered" evidence="1">
    <location>
        <begin position="62"/>
        <end position="116"/>
    </location>
</feature>
<dbReference type="EMBL" id="QTSU01000001">
    <property type="protein sequence ID" value="RDZ28219.1"/>
    <property type="molecule type" value="Genomic_DNA"/>
</dbReference>
<sequence length="116" mass="11204">MPMPDSATDAFIDALDHGPAFPASIINPGLNMVAGDSIMVCDSTHCATYVLSDDDLYQGIKIEERTNGSGSADGGGGAETGENGGGYNPGAGGGGGGGGSSGGGKVTIGDPVVVEN</sequence>
<name>A0A371K2Q9_9GAMM</name>
<evidence type="ECO:0000256" key="1">
    <source>
        <dbReference type="SAM" id="MobiDB-lite"/>
    </source>
</evidence>
<accession>A0A371K2Q9</accession>
<keyword evidence="3" id="KW-1185">Reference proteome</keyword>
<gene>
    <name evidence="2" type="ORF">DX914_03475</name>
</gene>
<comment type="caution">
    <text evidence="2">The sequence shown here is derived from an EMBL/GenBank/DDBJ whole genome shotgun (WGS) entry which is preliminary data.</text>
</comment>